<dbReference type="Proteomes" id="UP001056120">
    <property type="component" value="Linkage Group LG20"/>
</dbReference>
<gene>
    <name evidence="1" type="ORF">L1987_60392</name>
</gene>
<name>A0ACB9D7X0_9ASTR</name>
<evidence type="ECO:0000313" key="2">
    <source>
        <dbReference type="Proteomes" id="UP001056120"/>
    </source>
</evidence>
<reference evidence="2" key="1">
    <citation type="journal article" date="2022" name="Mol. Ecol. Resour.">
        <title>The genomes of chicory, endive, great burdock and yacon provide insights into Asteraceae palaeo-polyploidization history and plant inulin production.</title>
        <authorList>
            <person name="Fan W."/>
            <person name="Wang S."/>
            <person name="Wang H."/>
            <person name="Wang A."/>
            <person name="Jiang F."/>
            <person name="Liu H."/>
            <person name="Zhao H."/>
            <person name="Xu D."/>
            <person name="Zhang Y."/>
        </authorList>
    </citation>
    <scope>NUCLEOTIDE SEQUENCE [LARGE SCALE GENOMIC DNA]</scope>
    <source>
        <strain evidence="2">cv. Yunnan</strain>
    </source>
</reference>
<evidence type="ECO:0000313" key="1">
    <source>
        <dbReference type="EMBL" id="KAI3742699.1"/>
    </source>
</evidence>
<sequence length="152" mass="17732">MLVHYNQVSDILYYEVLDIPLPELQCLKTLKVAFHHVNKEEPVIHNIRLPKQRTVGDVLSEIKSKIFPLSEKIENINDQYWTLRAEEIPEEEKNLGPQDHLIHVYHFTKEAAQNQMGQRLNAKEKEGYVDNSILLEGIQFLPVEKVSMFPSQ</sequence>
<organism evidence="1 2">
    <name type="scientific">Smallanthus sonchifolius</name>
    <dbReference type="NCBI Taxonomy" id="185202"/>
    <lineage>
        <taxon>Eukaryota</taxon>
        <taxon>Viridiplantae</taxon>
        <taxon>Streptophyta</taxon>
        <taxon>Embryophyta</taxon>
        <taxon>Tracheophyta</taxon>
        <taxon>Spermatophyta</taxon>
        <taxon>Magnoliopsida</taxon>
        <taxon>eudicotyledons</taxon>
        <taxon>Gunneridae</taxon>
        <taxon>Pentapetalae</taxon>
        <taxon>asterids</taxon>
        <taxon>campanulids</taxon>
        <taxon>Asterales</taxon>
        <taxon>Asteraceae</taxon>
        <taxon>Asteroideae</taxon>
        <taxon>Heliantheae alliance</taxon>
        <taxon>Millerieae</taxon>
        <taxon>Smallanthus</taxon>
    </lineage>
</organism>
<keyword evidence="2" id="KW-1185">Reference proteome</keyword>
<reference evidence="1 2" key="2">
    <citation type="journal article" date="2022" name="Mol. Ecol. Resour.">
        <title>The genomes of chicory, endive, great burdock and yacon provide insights into Asteraceae paleo-polyploidization history and plant inulin production.</title>
        <authorList>
            <person name="Fan W."/>
            <person name="Wang S."/>
            <person name="Wang H."/>
            <person name="Wang A."/>
            <person name="Jiang F."/>
            <person name="Liu H."/>
            <person name="Zhao H."/>
            <person name="Xu D."/>
            <person name="Zhang Y."/>
        </authorList>
    </citation>
    <scope>NUCLEOTIDE SEQUENCE [LARGE SCALE GENOMIC DNA]</scope>
    <source>
        <strain evidence="2">cv. Yunnan</strain>
        <tissue evidence="1">Leaves</tissue>
    </source>
</reference>
<protein>
    <submittedName>
        <fullName evidence="1">Uncharacterized protein</fullName>
    </submittedName>
</protein>
<proteinExistence type="predicted"/>
<comment type="caution">
    <text evidence="1">The sequence shown here is derived from an EMBL/GenBank/DDBJ whole genome shotgun (WGS) entry which is preliminary data.</text>
</comment>
<accession>A0ACB9D7X0</accession>
<dbReference type="EMBL" id="CM042037">
    <property type="protein sequence ID" value="KAI3742699.1"/>
    <property type="molecule type" value="Genomic_DNA"/>
</dbReference>